<organism evidence="2 3">
    <name type="scientific">Roseovarius indicus</name>
    <dbReference type="NCBI Taxonomy" id="540747"/>
    <lineage>
        <taxon>Bacteria</taxon>
        <taxon>Pseudomonadati</taxon>
        <taxon>Pseudomonadota</taxon>
        <taxon>Alphaproteobacteria</taxon>
        <taxon>Rhodobacterales</taxon>
        <taxon>Roseobacteraceae</taxon>
        <taxon>Roseovarius</taxon>
    </lineage>
</organism>
<accession>A0A5P3ABX7</accession>
<dbReference type="KEGG" id="rid:RIdsm_02072"/>
<proteinExistence type="predicted"/>
<evidence type="ECO:0000256" key="1">
    <source>
        <dbReference type="SAM" id="SignalP"/>
    </source>
</evidence>
<evidence type="ECO:0008006" key="4">
    <source>
        <dbReference type="Google" id="ProtNLM"/>
    </source>
</evidence>
<dbReference type="OrthoDB" id="7426224at2"/>
<feature type="chain" id="PRO_5025031146" description="Secreted protein" evidence="1">
    <location>
        <begin position="22"/>
        <end position="162"/>
    </location>
</feature>
<gene>
    <name evidence="2" type="ORF">RIdsm_02072</name>
</gene>
<reference evidence="2 3" key="1">
    <citation type="submission" date="2018-08" db="EMBL/GenBank/DDBJ databases">
        <title>Genetic Globetrotter - A new plasmid hitch-hiking vast phylogenetic and geographic distances.</title>
        <authorList>
            <person name="Vollmers J."/>
            <person name="Petersen J."/>
        </authorList>
    </citation>
    <scope>NUCLEOTIDE SEQUENCE [LARGE SCALE GENOMIC DNA]</scope>
    <source>
        <strain evidence="2 3">DSM 26383</strain>
    </source>
</reference>
<sequence length="162" mass="17739" precursor="true">MRLVSLVVCLALSPLAATAQAACNGVPLFHCQAGSKSIDLCLVGDVAVYRFGPSGRAAELVLERHVTDVALQPWNGVGRYLWEEVTLFNSGYSYALSYSVDRLAQGEPQVTGGVIVAQGNRTLAEVQCTPGTVRAHDFYPIFERKEANGQCWNLETFEWQRC</sequence>
<evidence type="ECO:0000313" key="3">
    <source>
        <dbReference type="Proteomes" id="UP000325785"/>
    </source>
</evidence>
<name>A0A5P3ABX7_9RHOB</name>
<dbReference type="EMBL" id="CP031598">
    <property type="protein sequence ID" value="QEW26274.1"/>
    <property type="molecule type" value="Genomic_DNA"/>
</dbReference>
<keyword evidence="1" id="KW-0732">Signal</keyword>
<feature type="signal peptide" evidence="1">
    <location>
        <begin position="1"/>
        <end position="21"/>
    </location>
</feature>
<dbReference type="AlphaFoldDB" id="A0A5P3ABX7"/>
<evidence type="ECO:0000313" key="2">
    <source>
        <dbReference type="EMBL" id="QEW26274.1"/>
    </source>
</evidence>
<dbReference type="Proteomes" id="UP000325785">
    <property type="component" value="Chromosome"/>
</dbReference>
<protein>
    <recommendedName>
        <fullName evidence="4">Secreted protein</fullName>
    </recommendedName>
</protein>
<dbReference type="RefSeq" id="WP_057813449.1">
    <property type="nucleotide sequence ID" value="NZ_CP031598.1"/>
</dbReference>